<comment type="caution">
    <text evidence="3">The sequence shown here is derived from an EMBL/GenBank/DDBJ whole genome shotgun (WGS) entry which is preliminary data.</text>
</comment>
<feature type="compositionally biased region" description="Basic and acidic residues" evidence="1">
    <location>
        <begin position="36"/>
        <end position="47"/>
    </location>
</feature>
<evidence type="ECO:0000256" key="1">
    <source>
        <dbReference type="SAM" id="MobiDB-lite"/>
    </source>
</evidence>
<feature type="transmembrane region" description="Helical" evidence="2">
    <location>
        <begin position="56"/>
        <end position="84"/>
    </location>
</feature>
<name>A0A840QMD4_9BACI</name>
<feature type="region of interest" description="Disordered" evidence="1">
    <location>
        <begin position="1"/>
        <end position="47"/>
    </location>
</feature>
<keyword evidence="2" id="KW-1133">Transmembrane helix</keyword>
<accession>A0A840QMD4</accession>
<sequence>MVKNQKNLKEDINHDDSNGEIEGSTPNNSASEEDIERGKPHQKEKVKSPFPMKHRLIIAIGYAIPMIVSVTYLPIIIVFIYYYFLGSMSRFVNHHLKQCFNVIVNYYIYWTAFTSVIYLIGTYADTFEQSEPLIESNPVLGAFLFLFLMSDLFLLIFLNFLLHVTLIITIVLAFLGRWARIPLIIRFIK</sequence>
<keyword evidence="2" id="KW-0472">Membrane</keyword>
<evidence type="ECO:0000313" key="3">
    <source>
        <dbReference type="EMBL" id="MBB5172528.1"/>
    </source>
</evidence>
<dbReference type="RefSeq" id="WP_184662979.1">
    <property type="nucleotide sequence ID" value="NZ_JACHHB010000002.1"/>
</dbReference>
<dbReference type="AlphaFoldDB" id="A0A840QMD4"/>
<keyword evidence="4" id="KW-1185">Reference proteome</keyword>
<organism evidence="3 4">
    <name type="scientific">Texcoconibacillus texcoconensis</name>
    <dbReference type="NCBI Taxonomy" id="1095777"/>
    <lineage>
        <taxon>Bacteria</taxon>
        <taxon>Bacillati</taxon>
        <taxon>Bacillota</taxon>
        <taxon>Bacilli</taxon>
        <taxon>Bacillales</taxon>
        <taxon>Bacillaceae</taxon>
        <taxon>Texcoconibacillus</taxon>
    </lineage>
</organism>
<keyword evidence="2" id="KW-0812">Transmembrane</keyword>
<gene>
    <name evidence="3" type="ORF">HNQ41_000672</name>
</gene>
<dbReference type="Proteomes" id="UP000551878">
    <property type="component" value="Unassembled WGS sequence"/>
</dbReference>
<feature type="transmembrane region" description="Helical" evidence="2">
    <location>
        <begin position="104"/>
        <end position="124"/>
    </location>
</feature>
<evidence type="ECO:0000313" key="4">
    <source>
        <dbReference type="Proteomes" id="UP000551878"/>
    </source>
</evidence>
<reference evidence="3 4" key="1">
    <citation type="submission" date="2020-08" db="EMBL/GenBank/DDBJ databases">
        <title>Genomic Encyclopedia of Type Strains, Phase IV (KMG-IV): sequencing the most valuable type-strain genomes for metagenomic binning, comparative biology and taxonomic classification.</title>
        <authorList>
            <person name="Goeker M."/>
        </authorList>
    </citation>
    <scope>NUCLEOTIDE SEQUENCE [LARGE SCALE GENOMIC DNA]</scope>
    <source>
        <strain evidence="3 4">DSM 24696</strain>
    </source>
</reference>
<dbReference type="EMBL" id="JACHHB010000002">
    <property type="protein sequence ID" value="MBB5172528.1"/>
    <property type="molecule type" value="Genomic_DNA"/>
</dbReference>
<protein>
    <submittedName>
        <fullName evidence="3">Putative Tic20 family protein</fullName>
    </submittedName>
</protein>
<proteinExistence type="predicted"/>
<evidence type="ECO:0000256" key="2">
    <source>
        <dbReference type="SAM" id="Phobius"/>
    </source>
</evidence>
<feature type="compositionally biased region" description="Basic and acidic residues" evidence="1">
    <location>
        <begin position="7"/>
        <end position="17"/>
    </location>
</feature>
<feature type="transmembrane region" description="Helical" evidence="2">
    <location>
        <begin position="160"/>
        <end position="179"/>
    </location>
</feature>